<dbReference type="OrthoDB" id="2476657at2759"/>
<dbReference type="AlphaFoldDB" id="A0A9N9CM56"/>
<proteinExistence type="predicted"/>
<evidence type="ECO:0000313" key="2">
    <source>
        <dbReference type="Proteomes" id="UP000789405"/>
    </source>
</evidence>
<evidence type="ECO:0000313" key="1">
    <source>
        <dbReference type="EMBL" id="CAG8608501.1"/>
    </source>
</evidence>
<accession>A0A9N9CM56</accession>
<sequence length="243" mass="28478">MAKYMNNTNEKTQYFVETSFKPSLNEGFLKEELIPLEQHCRLKTYKNEQTHYNALIQRVRRRQNIATPAKTADGGNTLTYFPFQYYSSKMLFQDIRFNTGILNKYMLDYYHIMRLNIFGSKNSIINHTNTDTGLNKYTFPLATSQGGEDTDDKFTINPIKKNFHIREIVVQIDFTSCQLSISQAIEQNNSTLPANIVFEDFNNLVNSPINKTFKVIYDKIETITCKECDYEQILCFTWKIEKQ</sequence>
<dbReference type="EMBL" id="CAJVPY010004038">
    <property type="protein sequence ID" value="CAG8608501.1"/>
    <property type="molecule type" value="Genomic_DNA"/>
</dbReference>
<keyword evidence="2" id="KW-1185">Reference proteome</keyword>
<dbReference type="Proteomes" id="UP000789405">
    <property type="component" value="Unassembled WGS sequence"/>
</dbReference>
<comment type="caution">
    <text evidence="1">The sequence shown here is derived from an EMBL/GenBank/DDBJ whole genome shotgun (WGS) entry which is preliminary data.</text>
</comment>
<reference evidence="1" key="1">
    <citation type="submission" date="2021-06" db="EMBL/GenBank/DDBJ databases">
        <authorList>
            <person name="Kallberg Y."/>
            <person name="Tangrot J."/>
            <person name="Rosling A."/>
        </authorList>
    </citation>
    <scope>NUCLEOTIDE SEQUENCE</scope>
    <source>
        <strain evidence="1">MA453B</strain>
    </source>
</reference>
<name>A0A9N9CM56_9GLOM</name>
<organism evidence="1 2">
    <name type="scientific">Dentiscutata erythropus</name>
    <dbReference type="NCBI Taxonomy" id="1348616"/>
    <lineage>
        <taxon>Eukaryota</taxon>
        <taxon>Fungi</taxon>
        <taxon>Fungi incertae sedis</taxon>
        <taxon>Mucoromycota</taxon>
        <taxon>Glomeromycotina</taxon>
        <taxon>Glomeromycetes</taxon>
        <taxon>Diversisporales</taxon>
        <taxon>Gigasporaceae</taxon>
        <taxon>Dentiscutata</taxon>
    </lineage>
</organism>
<protein>
    <submittedName>
        <fullName evidence="1">8047_t:CDS:1</fullName>
    </submittedName>
</protein>
<gene>
    <name evidence="1" type="ORF">DERYTH_LOCUS8011</name>
</gene>